<accession>A0A0N8PNU5</accession>
<dbReference type="Proteomes" id="UP000050482">
    <property type="component" value="Unassembled WGS sequence"/>
</dbReference>
<dbReference type="InterPro" id="IPR027981">
    <property type="entry name" value="DUF4446"/>
</dbReference>
<keyword evidence="1" id="KW-0175">Coiled coil</keyword>
<feature type="transmembrane region" description="Helical" evidence="2">
    <location>
        <begin position="6"/>
        <end position="28"/>
    </location>
</feature>
<keyword evidence="2" id="KW-1133">Transmembrane helix</keyword>
<keyword evidence="2" id="KW-0472">Membrane</keyword>
<keyword evidence="2" id="KW-0812">Transmembrane</keyword>
<organism evidence="3 4">
    <name type="scientific">Alicyclobacillus ferrooxydans</name>
    <dbReference type="NCBI Taxonomy" id="471514"/>
    <lineage>
        <taxon>Bacteria</taxon>
        <taxon>Bacillati</taxon>
        <taxon>Bacillota</taxon>
        <taxon>Bacilli</taxon>
        <taxon>Bacillales</taxon>
        <taxon>Alicyclobacillaceae</taxon>
        <taxon>Alicyclobacillus</taxon>
    </lineage>
</organism>
<evidence type="ECO:0000256" key="1">
    <source>
        <dbReference type="SAM" id="Coils"/>
    </source>
</evidence>
<reference evidence="3 4" key="1">
    <citation type="submission" date="2015-09" db="EMBL/GenBank/DDBJ databases">
        <title>Draft genome sequence of Alicyclobacillus ferrooxydans DSM 22381.</title>
        <authorList>
            <person name="Hemp J."/>
        </authorList>
    </citation>
    <scope>NUCLEOTIDE SEQUENCE [LARGE SCALE GENOMIC DNA]</scope>
    <source>
        <strain evidence="3 4">TC-34</strain>
    </source>
</reference>
<dbReference type="STRING" id="471514.AN477_17260"/>
<feature type="coiled-coil region" evidence="1">
    <location>
        <begin position="56"/>
        <end position="83"/>
    </location>
</feature>
<evidence type="ECO:0008006" key="5">
    <source>
        <dbReference type="Google" id="ProtNLM"/>
    </source>
</evidence>
<evidence type="ECO:0000256" key="2">
    <source>
        <dbReference type="SAM" id="Phobius"/>
    </source>
</evidence>
<sequence>MKLSSETMILWLIVLSAIAILNFVLFLVSSAQKSKMRRQFKRWQGIHQTADLEAVYAQTIDKVREAEESLANVAANVRAMETALRTKIGTPSIKRYNAFSDTGSDLSFSIALLDDTQTGVVLSSIYGREESRTYGKPVVEGQSTYPLTSEESEVVSLSKHKVPKQLV</sequence>
<evidence type="ECO:0000313" key="3">
    <source>
        <dbReference type="EMBL" id="KPV42501.1"/>
    </source>
</evidence>
<proteinExistence type="predicted"/>
<dbReference type="Pfam" id="PF14584">
    <property type="entry name" value="DUF4446"/>
    <property type="match status" value="1"/>
</dbReference>
<comment type="caution">
    <text evidence="3">The sequence shown here is derived from an EMBL/GenBank/DDBJ whole genome shotgun (WGS) entry which is preliminary data.</text>
</comment>
<dbReference type="PATRIC" id="fig|471514.4.peg.3578"/>
<dbReference type="RefSeq" id="WP_054970421.1">
    <property type="nucleotide sequence ID" value="NZ_LJCO01000076.1"/>
</dbReference>
<dbReference type="OrthoDB" id="5244042at2"/>
<name>A0A0N8PNU5_9BACL</name>
<evidence type="ECO:0000313" key="4">
    <source>
        <dbReference type="Proteomes" id="UP000050482"/>
    </source>
</evidence>
<protein>
    <recommendedName>
        <fullName evidence="5">DUF4446 domain-containing protein</fullName>
    </recommendedName>
</protein>
<dbReference type="EMBL" id="LJCO01000076">
    <property type="protein sequence ID" value="KPV42501.1"/>
    <property type="molecule type" value="Genomic_DNA"/>
</dbReference>
<keyword evidence="4" id="KW-1185">Reference proteome</keyword>
<gene>
    <name evidence="3" type="ORF">AN477_17260</name>
</gene>
<dbReference type="AlphaFoldDB" id="A0A0N8PNU5"/>